<keyword evidence="1" id="KW-0472">Membrane</keyword>
<feature type="chain" id="PRO_5042555227" description="t-SNARE coiled-coil homology domain-containing protein" evidence="2">
    <location>
        <begin position="31"/>
        <end position="281"/>
    </location>
</feature>
<feature type="signal peptide" evidence="2">
    <location>
        <begin position="1"/>
        <end position="30"/>
    </location>
</feature>
<keyword evidence="2" id="KW-0732">Signal</keyword>
<gene>
    <name evidence="4" type="ORF">EM151A_1608</name>
</gene>
<accession>A0AAI8WDU8</accession>
<evidence type="ECO:0000259" key="3">
    <source>
        <dbReference type="PROSITE" id="PS50192"/>
    </source>
</evidence>
<evidence type="ECO:0000313" key="5">
    <source>
        <dbReference type="Proteomes" id="UP000509460"/>
    </source>
</evidence>
<protein>
    <recommendedName>
        <fullName evidence="3">t-SNARE coiled-coil homology domain-containing protein</fullName>
    </recommendedName>
</protein>
<keyword evidence="1" id="KW-0812">Transmembrane</keyword>
<sequence>MKKFKFLTLLLTVITLASFIVPSMTSIAKASEIKNTNELSKTKESIMQEIKKMGVDLTSLTDEQNTLVDKMVETSQNTFEVSQIEKENVTNYFSKDLANNKVQLHIDNTYLDKAKIVVVQTIDKITNEEYYVITLPVASEDYSFISNVTATYSSNGELKALQETLITKSQKNTFEIHSYSNNNLVNHEILDDTFVSNEQIKNDIQNVTNEVLENSNKRGAVQIIACLVVVLGVSYYLAGVILAACSALSIATLGTACAACIGGFCAFAGVSLTTIGGCFKL</sequence>
<dbReference type="PROSITE" id="PS50192">
    <property type="entry name" value="T_SNARE"/>
    <property type="match status" value="1"/>
</dbReference>
<name>A0AAI8WDU8_ENTMU</name>
<evidence type="ECO:0000256" key="1">
    <source>
        <dbReference type="SAM" id="Phobius"/>
    </source>
</evidence>
<dbReference type="AlphaFoldDB" id="A0AAI8WDU8"/>
<proteinExistence type="predicted"/>
<dbReference type="Proteomes" id="UP000509460">
    <property type="component" value="Chromosome"/>
</dbReference>
<evidence type="ECO:0000256" key="2">
    <source>
        <dbReference type="SAM" id="SignalP"/>
    </source>
</evidence>
<dbReference type="EMBL" id="AP019810">
    <property type="protein sequence ID" value="BBM14800.1"/>
    <property type="molecule type" value="Genomic_DNA"/>
</dbReference>
<feature type="transmembrane region" description="Helical" evidence="1">
    <location>
        <begin position="250"/>
        <end position="275"/>
    </location>
</feature>
<evidence type="ECO:0000313" key="4">
    <source>
        <dbReference type="EMBL" id="BBM14800.1"/>
    </source>
</evidence>
<dbReference type="RefSeq" id="WP_023518889.1">
    <property type="nucleotide sequence ID" value="NZ_AP019810.1"/>
</dbReference>
<organism evidence="4 5">
    <name type="scientific">Enterococcus mundtii</name>
    <dbReference type="NCBI Taxonomy" id="53346"/>
    <lineage>
        <taxon>Bacteria</taxon>
        <taxon>Bacillati</taxon>
        <taxon>Bacillota</taxon>
        <taxon>Bacilli</taxon>
        <taxon>Lactobacillales</taxon>
        <taxon>Enterococcaceae</taxon>
        <taxon>Enterococcus</taxon>
    </lineage>
</organism>
<feature type="transmembrane region" description="Helical" evidence="1">
    <location>
        <begin position="219"/>
        <end position="238"/>
    </location>
</feature>
<reference evidence="4 5" key="1">
    <citation type="submission" date="2019-07" db="EMBL/GenBank/DDBJ databases">
        <title>antibiotic susceptibility of plant-derived lactic acid bacteria.</title>
        <authorList>
            <person name="Sugiyama M."/>
            <person name="Noda M."/>
        </authorList>
    </citation>
    <scope>NUCLEOTIDE SEQUENCE [LARGE SCALE GENOMIC DNA]</scope>
    <source>
        <strain evidence="4 5">15-1A</strain>
    </source>
</reference>
<feature type="domain" description="T-SNARE coiled-coil homology" evidence="3">
    <location>
        <begin position="45"/>
        <end position="92"/>
    </location>
</feature>
<keyword evidence="1" id="KW-1133">Transmembrane helix</keyword>
<dbReference type="InterPro" id="IPR000727">
    <property type="entry name" value="T_SNARE_dom"/>
</dbReference>